<dbReference type="Proteomes" id="UP000826513">
    <property type="component" value="Plasmid unnamed2"/>
</dbReference>
<name>A0ABX8TF82_9HYPH</name>
<geneLocation type="plasmid" evidence="2 3">
    <name>unnamed2</name>
</geneLocation>
<organism evidence="2 3">
    <name type="scientific">Agrobacterium larrymoorei</name>
    <dbReference type="NCBI Taxonomy" id="160699"/>
    <lineage>
        <taxon>Bacteria</taxon>
        <taxon>Pseudomonadati</taxon>
        <taxon>Pseudomonadota</taxon>
        <taxon>Alphaproteobacteria</taxon>
        <taxon>Hyphomicrobiales</taxon>
        <taxon>Rhizobiaceae</taxon>
        <taxon>Rhizobium/Agrobacterium group</taxon>
        <taxon>Agrobacterium</taxon>
    </lineage>
</organism>
<evidence type="ECO:0000313" key="2">
    <source>
        <dbReference type="EMBL" id="QYA10808.1"/>
    </source>
</evidence>
<proteinExistence type="predicted"/>
<sequence length="100" mass="11161">MPFYLVTHTTLVEADNDSMAAQKAVDQICSTKQIKVVVTIDDTKTSHVVVPTGRPDGRLTASSHDMREDDPKPSVVEDRPVNPTLLNRISTWLTFRPNSR</sequence>
<dbReference type="EMBL" id="CP072171">
    <property type="protein sequence ID" value="QYA10808.1"/>
    <property type="molecule type" value="Genomic_DNA"/>
</dbReference>
<keyword evidence="3" id="KW-1185">Reference proteome</keyword>
<reference evidence="2 3" key="1">
    <citation type="submission" date="2021-03" db="EMBL/GenBank/DDBJ databases">
        <title>Rapid diversification of plasmids in a genus of pathogenic and nitrogen fixing bacteria.</title>
        <authorList>
            <person name="Weisberg A.J."/>
            <person name="Miller M."/>
            <person name="Ream W."/>
            <person name="Grunwald N.J."/>
            <person name="Chang J.H."/>
        </authorList>
    </citation>
    <scope>NUCLEOTIDE SEQUENCE [LARGE SCALE GENOMIC DNA]</scope>
    <source>
        <strain evidence="2 3">AF3.44</strain>
        <plasmid evidence="2 3">unnamed2</plasmid>
    </source>
</reference>
<dbReference type="RefSeq" id="WP_174051889.1">
    <property type="nucleotide sequence ID" value="NZ_CP072171.1"/>
</dbReference>
<feature type="region of interest" description="Disordered" evidence="1">
    <location>
        <begin position="48"/>
        <end position="81"/>
    </location>
</feature>
<gene>
    <name evidence="2" type="ORF">J5285_25990</name>
</gene>
<evidence type="ECO:0000313" key="3">
    <source>
        <dbReference type="Proteomes" id="UP000826513"/>
    </source>
</evidence>
<accession>A0ABX8TF82</accession>
<protein>
    <submittedName>
        <fullName evidence="2">Uncharacterized protein</fullName>
    </submittedName>
</protein>
<keyword evidence="2" id="KW-0614">Plasmid</keyword>
<feature type="compositionally biased region" description="Basic and acidic residues" evidence="1">
    <location>
        <begin position="64"/>
        <end position="80"/>
    </location>
</feature>
<evidence type="ECO:0000256" key="1">
    <source>
        <dbReference type="SAM" id="MobiDB-lite"/>
    </source>
</evidence>